<proteinExistence type="predicted"/>
<feature type="non-terminal residue" evidence="1">
    <location>
        <position position="173"/>
    </location>
</feature>
<protein>
    <submittedName>
        <fullName evidence="1">Uncharacterized protein</fullName>
    </submittedName>
</protein>
<comment type="caution">
    <text evidence="1">The sequence shown here is derived from an EMBL/GenBank/DDBJ whole genome shotgun (WGS) entry which is preliminary data.</text>
</comment>
<evidence type="ECO:0000313" key="1">
    <source>
        <dbReference type="EMBL" id="MCI4377092.1"/>
    </source>
</evidence>
<sequence>MLFLLLLVTLISAVKLWTPETEGILQDCFALTDWDVFKAAATLEDSSVSIQDYAEYVTGYISTCVDNIVPTIQVRKFPNQKPWINSQVRHMLRARSLAFTSGNETEYKAAKYGLRRAITAAKRQYREKLDSFYSTADTGRMWQGLQHITDYKTTTNTTISLSNSLPDDLNTFY</sequence>
<reference evidence="1 2" key="1">
    <citation type="journal article" date="2022" name="bioRxiv">
        <title>An ancient truncated duplication of the anti-Mullerian hormone receptor type 2 gene is a potential conserved master sex determinant in the Pangasiidae catfish family.</title>
        <authorList>
            <person name="Wen M."/>
            <person name="Pan Q."/>
            <person name="Jouanno E."/>
            <person name="Montfort J."/>
            <person name="Zahm M."/>
            <person name="Cabau C."/>
            <person name="Klopp C."/>
            <person name="Iampietro C."/>
            <person name="Roques C."/>
            <person name="Bouchez O."/>
            <person name="Castinel A."/>
            <person name="Donnadieu C."/>
            <person name="Parrinello H."/>
            <person name="Poncet C."/>
            <person name="Belmonte E."/>
            <person name="Gautier V."/>
            <person name="Avarre J.-C."/>
            <person name="Dugue R."/>
            <person name="Gustiano R."/>
            <person name="Ha T.T.T."/>
            <person name="Campet M."/>
            <person name="Sriphairoj K."/>
            <person name="Ribolli J."/>
            <person name="de Almeida F.L."/>
            <person name="Desvignes T."/>
            <person name="Postlethwait J.H."/>
            <person name="Bucao C.F."/>
            <person name="Robinson-Rechavi M."/>
            <person name="Bobe J."/>
            <person name="Herpin A."/>
            <person name="Guiguen Y."/>
        </authorList>
    </citation>
    <scope>NUCLEOTIDE SEQUENCE [LARGE SCALE GENOMIC DNA]</scope>
    <source>
        <strain evidence="1">YG-Dec2019</strain>
    </source>
</reference>
<gene>
    <name evidence="1" type="ORF">PGIGA_G00199520</name>
</gene>
<evidence type="ECO:0000313" key="2">
    <source>
        <dbReference type="Proteomes" id="UP000829447"/>
    </source>
</evidence>
<accession>A0ACC5WDD8</accession>
<organism evidence="1 2">
    <name type="scientific">Pangasianodon gigas</name>
    <name type="common">Mekong giant catfish</name>
    <name type="synonym">Pangasius gigas</name>
    <dbReference type="NCBI Taxonomy" id="30993"/>
    <lineage>
        <taxon>Eukaryota</taxon>
        <taxon>Metazoa</taxon>
        <taxon>Chordata</taxon>
        <taxon>Craniata</taxon>
        <taxon>Vertebrata</taxon>
        <taxon>Euteleostomi</taxon>
        <taxon>Actinopterygii</taxon>
        <taxon>Neopterygii</taxon>
        <taxon>Teleostei</taxon>
        <taxon>Ostariophysi</taxon>
        <taxon>Siluriformes</taxon>
        <taxon>Pangasiidae</taxon>
        <taxon>Pangasianodon</taxon>
    </lineage>
</organism>
<keyword evidence="2" id="KW-1185">Reference proteome</keyword>
<dbReference type="Proteomes" id="UP000829447">
    <property type="component" value="Linkage Group LG4"/>
</dbReference>
<name>A0ACC5WDD8_PANGG</name>
<dbReference type="EMBL" id="CM040457">
    <property type="protein sequence ID" value="MCI4377092.1"/>
    <property type="molecule type" value="Genomic_DNA"/>
</dbReference>